<dbReference type="SUPFAM" id="SSF48403">
    <property type="entry name" value="Ankyrin repeat"/>
    <property type="match status" value="2"/>
</dbReference>
<accession>A0A6A6E1K5</accession>
<evidence type="ECO:0000256" key="1">
    <source>
        <dbReference type="ARBA" id="ARBA00022527"/>
    </source>
</evidence>
<dbReference type="PANTHER" id="PTHR24198">
    <property type="entry name" value="ANKYRIN REPEAT AND PROTEIN KINASE DOMAIN-CONTAINING PROTEIN"/>
    <property type="match status" value="1"/>
</dbReference>
<dbReference type="Pfam" id="PF07714">
    <property type="entry name" value="PK_Tyr_Ser-Thr"/>
    <property type="match status" value="1"/>
</dbReference>
<proteinExistence type="predicted"/>
<evidence type="ECO:0000256" key="3">
    <source>
        <dbReference type="ARBA" id="ARBA00022741"/>
    </source>
</evidence>
<dbReference type="Gene3D" id="1.10.510.10">
    <property type="entry name" value="Transferase(Phosphotransferase) domain 1"/>
    <property type="match status" value="1"/>
</dbReference>
<dbReference type="GO" id="GO:0005524">
    <property type="term" value="F:ATP binding"/>
    <property type="evidence" value="ECO:0007669"/>
    <property type="project" value="UniProtKB-UniRule"/>
</dbReference>
<dbReference type="InterPro" id="IPR011009">
    <property type="entry name" value="Kinase-like_dom_sf"/>
</dbReference>
<sequence>MNSAWSSIWGTSVPPSASTRTGPQTSTALDFLAVLATTNLKIYDSSQLGLKGLQYIRLGRGGYAVVERGGRKRHEYVAVKMCRVPVAATVHDTQDAIDRHLDELGLEMRILSHPSLRAHLNIVDIVGICLDHEFGYSSLSLVLEYSEHGSLRNFLLEKKESIELQSLVNLVSQVAQGLEALHQQLISHGDIKAENCLVFKRSHDWIVKLSDFGGSVVGHLDKLSDSVERRYGTRLLNAPEIRSRSAIDDPYFGINEAMLADVFSFGLLTWEVLKRGQSYFDKEWIGECSKQKDEDMMEAFLESLPYNGVLKKSTEFIQKGRFNSDTAACVHGVLKGSLQDLAKDRMPMRKLCKLLQPNSDLEVQDVGHNYQPICTWSRQTTFFEIHDRIRDDLTLISQLPFDTQRRIVQELKTLASSEALPLPDRSHAAICVAECYLLGFGVAHDIKMMVQWVLKSAVLGCGKAQAWYHRIAPIVESEVEQNEFVDQYLQIEAELAECPPSEYLARRIRSQASSVMEIVKNSISPSKELRDSQQYCGTVFPDLFTGGAYVEALPLHIAAFVGDDSAVERQLDKYAIDTQCPRGFTALQYACLGGHLSTVELLIARRASLRLSSSQGIGPLHLCLCFSEVDVPKAVSLLLRSGADAHTKVTIPFKWEYHDLILQGTPLEWAVRSRNRTLVRILLPIAADFAGLEFAISHFFWEIAEDMLRHFKNEGCLSLDRINIDQVSTPFGLWIAHGTNLQSAMRETMICCHNYGALATESDGHTTLMYLMNVARAVYDFDLINICLDLMPQDHVKWVNEEGFSALSNAITVSRNTTIWENILKKMVEMYSIEELESEINFGGSYLHLAVSHDSVVAARVLLERGVDVNQTTYDELGITPLHICMTGMCTHDMFSLLLQHGADLNARTRMGRTTPYGERLLGKQSGVDSLASLLENPDNTFDFTAILHDMLEVSMAMAVKTNHRTYSQDAFRLLLSLPRVAKFIDELDSSGLTLLHKAVRILHLDTVSLLLEAGADANVPYTLRNSSTPLLPLQIAVNVGWRFWLHSFDDTYPQLHLYKASAMAISSHLLQWHHARGDAHFRGITKLHLACRMNISDEVDALTAAGEDPLALGHWPGIGHHVMPADLVPANFFDESAALNSMIPELEHIDEGLEQALKKSMTFNLDEARAVQSQIQDRLQRGQRR</sequence>
<keyword evidence="3 7" id="KW-0547">Nucleotide-binding</keyword>
<dbReference type="InterPro" id="IPR017441">
    <property type="entry name" value="Protein_kinase_ATP_BS"/>
</dbReference>
<dbReference type="GO" id="GO:0004674">
    <property type="term" value="F:protein serine/threonine kinase activity"/>
    <property type="evidence" value="ECO:0007669"/>
    <property type="project" value="UniProtKB-KW"/>
</dbReference>
<feature type="repeat" description="ANK" evidence="6">
    <location>
        <begin position="842"/>
        <end position="874"/>
    </location>
</feature>
<dbReference type="PROSITE" id="PS50011">
    <property type="entry name" value="PROTEIN_KINASE_DOM"/>
    <property type="match status" value="1"/>
</dbReference>
<evidence type="ECO:0000256" key="8">
    <source>
        <dbReference type="SAM" id="MobiDB-lite"/>
    </source>
</evidence>
<evidence type="ECO:0000256" key="7">
    <source>
        <dbReference type="PROSITE-ProRule" id="PRU10141"/>
    </source>
</evidence>
<evidence type="ECO:0000259" key="9">
    <source>
        <dbReference type="PROSITE" id="PS50011"/>
    </source>
</evidence>
<organism evidence="10 11">
    <name type="scientific">Zopfia rhizophila CBS 207.26</name>
    <dbReference type="NCBI Taxonomy" id="1314779"/>
    <lineage>
        <taxon>Eukaryota</taxon>
        <taxon>Fungi</taxon>
        <taxon>Dikarya</taxon>
        <taxon>Ascomycota</taxon>
        <taxon>Pezizomycotina</taxon>
        <taxon>Dothideomycetes</taxon>
        <taxon>Dothideomycetes incertae sedis</taxon>
        <taxon>Zopfiaceae</taxon>
        <taxon>Zopfia</taxon>
    </lineage>
</organism>
<evidence type="ECO:0000313" key="11">
    <source>
        <dbReference type="Proteomes" id="UP000800200"/>
    </source>
</evidence>
<dbReference type="SMART" id="SM00220">
    <property type="entry name" value="S_TKc"/>
    <property type="match status" value="1"/>
</dbReference>
<dbReference type="CDD" id="cd00180">
    <property type="entry name" value="PKc"/>
    <property type="match status" value="1"/>
</dbReference>
<evidence type="ECO:0000313" key="10">
    <source>
        <dbReference type="EMBL" id="KAF2184885.1"/>
    </source>
</evidence>
<dbReference type="EMBL" id="ML994636">
    <property type="protein sequence ID" value="KAF2184885.1"/>
    <property type="molecule type" value="Genomic_DNA"/>
</dbReference>
<gene>
    <name evidence="10" type="ORF">K469DRAFT_175292</name>
</gene>
<keyword evidence="11" id="KW-1185">Reference proteome</keyword>
<keyword evidence="1" id="KW-0418">Kinase</keyword>
<dbReference type="SMART" id="SM00248">
    <property type="entry name" value="ANK"/>
    <property type="match status" value="7"/>
</dbReference>
<dbReference type="InterPro" id="IPR008271">
    <property type="entry name" value="Ser/Thr_kinase_AS"/>
</dbReference>
<dbReference type="PROSITE" id="PS50297">
    <property type="entry name" value="ANK_REP_REGION"/>
    <property type="match status" value="3"/>
</dbReference>
<dbReference type="InterPro" id="IPR002110">
    <property type="entry name" value="Ankyrin_rpt"/>
</dbReference>
<feature type="binding site" evidence="7">
    <location>
        <position position="80"/>
    </location>
    <ligand>
        <name>ATP</name>
        <dbReference type="ChEBI" id="CHEBI:30616"/>
    </ligand>
</feature>
<dbReference type="PROSITE" id="PS00107">
    <property type="entry name" value="PROTEIN_KINASE_ATP"/>
    <property type="match status" value="1"/>
</dbReference>
<name>A0A6A6E1K5_9PEZI</name>
<feature type="repeat" description="ANK" evidence="6">
    <location>
        <begin position="582"/>
        <end position="614"/>
    </location>
</feature>
<dbReference type="InterPro" id="IPR000719">
    <property type="entry name" value="Prot_kinase_dom"/>
</dbReference>
<feature type="region of interest" description="Disordered" evidence="8">
    <location>
        <begin position="1"/>
        <end position="22"/>
    </location>
</feature>
<keyword evidence="4 7" id="KW-0067">ATP-binding</keyword>
<keyword evidence="1" id="KW-0723">Serine/threonine-protein kinase</keyword>
<dbReference type="SUPFAM" id="SSF56112">
    <property type="entry name" value="Protein kinase-like (PK-like)"/>
    <property type="match status" value="1"/>
</dbReference>
<keyword evidence="5 6" id="KW-0040">ANK repeat</keyword>
<dbReference type="Gene3D" id="1.25.40.20">
    <property type="entry name" value="Ankyrin repeat-containing domain"/>
    <property type="match status" value="3"/>
</dbReference>
<feature type="repeat" description="ANK" evidence="6">
    <location>
        <begin position="877"/>
        <end position="910"/>
    </location>
</feature>
<evidence type="ECO:0000256" key="5">
    <source>
        <dbReference type="ARBA" id="ARBA00023043"/>
    </source>
</evidence>
<keyword evidence="1" id="KW-0808">Transferase</keyword>
<evidence type="ECO:0000256" key="4">
    <source>
        <dbReference type="ARBA" id="ARBA00022840"/>
    </source>
</evidence>
<dbReference type="Pfam" id="PF12796">
    <property type="entry name" value="Ank_2"/>
    <property type="match status" value="2"/>
</dbReference>
<feature type="repeat" description="ANK" evidence="6">
    <location>
        <begin position="991"/>
        <end position="1023"/>
    </location>
</feature>
<feature type="repeat" description="ANK" evidence="6">
    <location>
        <begin position="615"/>
        <end position="650"/>
    </location>
</feature>
<dbReference type="Proteomes" id="UP000800200">
    <property type="component" value="Unassembled WGS sequence"/>
</dbReference>
<dbReference type="AlphaFoldDB" id="A0A6A6E1K5"/>
<protein>
    <recommendedName>
        <fullName evidence="9">Protein kinase domain-containing protein</fullName>
    </recommendedName>
</protein>
<dbReference type="OrthoDB" id="3946338at2759"/>
<keyword evidence="2" id="KW-0677">Repeat</keyword>
<dbReference type="InterPro" id="IPR001245">
    <property type="entry name" value="Ser-Thr/Tyr_kinase_cat_dom"/>
</dbReference>
<dbReference type="PROSITE" id="PS00108">
    <property type="entry name" value="PROTEIN_KINASE_ST"/>
    <property type="match status" value="1"/>
</dbReference>
<evidence type="ECO:0000256" key="6">
    <source>
        <dbReference type="PROSITE-ProRule" id="PRU00023"/>
    </source>
</evidence>
<feature type="domain" description="Protein kinase" evidence="9">
    <location>
        <begin position="52"/>
        <end position="359"/>
    </location>
</feature>
<dbReference type="Pfam" id="PF00023">
    <property type="entry name" value="Ank"/>
    <property type="match status" value="1"/>
</dbReference>
<dbReference type="PANTHER" id="PTHR24198:SF165">
    <property type="entry name" value="ANKYRIN REPEAT-CONTAINING PROTEIN-RELATED"/>
    <property type="match status" value="1"/>
</dbReference>
<dbReference type="InterPro" id="IPR036770">
    <property type="entry name" value="Ankyrin_rpt-contain_sf"/>
</dbReference>
<evidence type="ECO:0000256" key="2">
    <source>
        <dbReference type="ARBA" id="ARBA00022737"/>
    </source>
</evidence>
<reference evidence="10" key="1">
    <citation type="journal article" date="2020" name="Stud. Mycol.">
        <title>101 Dothideomycetes genomes: a test case for predicting lifestyles and emergence of pathogens.</title>
        <authorList>
            <person name="Haridas S."/>
            <person name="Albert R."/>
            <person name="Binder M."/>
            <person name="Bloem J."/>
            <person name="Labutti K."/>
            <person name="Salamov A."/>
            <person name="Andreopoulos B."/>
            <person name="Baker S."/>
            <person name="Barry K."/>
            <person name="Bills G."/>
            <person name="Bluhm B."/>
            <person name="Cannon C."/>
            <person name="Castanera R."/>
            <person name="Culley D."/>
            <person name="Daum C."/>
            <person name="Ezra D."/>
            <person name="Gonzalez J."/>
            <person name="Henrissat B."/>
            <person name="Kuo A."/>
            <person name="Liang C."/>
            <person name="Lipzen A."/>
            <person name="Lutzoni F."/>
            <person name="Magnuson J."/>
            <person name="Mondo S."/>
            <person name="Nolan M."/>
            <person name="Ohm R."/>
            <person name="Pangilinan J."/>
            <person name="Park H.-J."/>
            <person name="Ramirez L."/>
            <person name="Alfaro M."/>
            <person name="Sun H."/>
            <person name="Tritt A."/>
            <person name="Yoshinaga Y."/>
            <person name="Zwiers L.-H."/>
            <person name="Turgeon B."/>
            <person name="Goodwin S."/>
            <person name="Spatafora J."/>
            <person name="Crous P."/>
            <person name="Grigoriev I."/>
        </authorList>
    </citation>
    <scope>NUCLEOTIDE SEQUENCE</scope>
    <source>
        <strain evidence="10">CBS 207.26</strain>
    </source>
</reference>
<dbReference type="PROSITE" id="PS50088">
    <property type="entry name" value="ANK_REPEAT"/>
    <property type="match status" value="5"/>
</dbReference>